<dbReference type="AlphaFoldDB" id="A0A5E4TF14"/>
<sequence>MGATLACVMYAFGVTGDIVFLCAALLGMVLGAEFDVLRFLLKRYFGMKAAPSQ</sequence>
<evidence type="ECO:0000313" key="2">
    <source>
        <dbReference type="EMBL" id="VVD86746.1"/>
    </source>
</evidence>
<reference evidence="2 3" key="1">
    <citation type="submission" date="2019-08" db="EMBL/GenBank/DDBJ databases">
        <authorList>
            <person name="Peeters C."/>
        </authorList>
    </citation>
    <scope>NUCLEOTIDE SEQUENCE [LARGE SCALE GENOMIC DNA]</scope>
    <source>
        <strain evidence="2 3">LMG 31109</strain>
    </source>
</reference>
<dbReference type="RefSeq" id="WP_174966308.1">
    <property type="nucleotide sequence ID" value="NZ_CABPSC010000004.1"/>
</dbReference>
<dbReference type="EMBL" id="CABPSC010000004">
    <property type="protein sequence ID" value="VVD86746.1"/>
    <property type="molecule type" value="Genomic_DNA"/>
</dbReference>
<evidence type="ECO:0000256" key="1">
    <source>
        <dbReference type="SAM" id="Phobius"/>
    </source>
</evidence>
<keyword evidence="1" id="KW-0472">Membrane</keyword>
<dbReference type="Proteomes" id="UP000367825">
    <property type="component" value="Unassembled WGS sequence"/>
</dbReference>
<feature type="transmembrane region" description="Helical" evidence="1">
    <location>
        <begin position="18"/>
        <end position="41"/>
    </location>
</feature>
<keyword evidence="1" id="KW-1133">Transmembrane helix</keyword>
<gene>
    <name evidence="2" type="ORF">PNO31109_01386</name>
</gene>
<protein>
    <submittedName>
        <fullName evidence="2">Uncharacterized protein</fullName>
    </submittedName>
</protein>
<keyword evidence="1" id="KW-0812">Transmembrane</keyword>
<evidence type="ECO:0000313" key="3">
    <source>
        <dbReference type="Proteomes" id="UP000367825"/>
    </source>
</evidence>
<organism evidence="2 3">
    <name type="scientific">Pandoraea nosoerga</name>
    <dbReference type="NCBI Taxonomy" id="2508296"/>
    <lineage>
        <taxon>Bacteria</taxon>
        <taxon>Pseudomonadati</taxon>
        <taxon>Pseudomonadota</taxon>
        <taxon>Betaproteobacteria</taxon>
        <taxon>Burkholderiales</taxon>
        <taxon>Burkholderiaceae</taxon>
        <taxon>Pandoraea</taxon>
    </lineage>
</organism>
<keyword evidence="3" id="KW-1185">Reference proteome</keyword>
<proteinExistence type="predicted"/>
<name>A0A5E4TF14_9BURK</name>
<accession>A0A5E4TF14</accession>